<evidence type="ECO:0000256" key="6">
    <source>
        <dbReference type="ARBA" id="ARBA00023049"/>
    </source>
</evidence>
<reference evidence="9" key="1">
    <citation type="submission" date="2020-08" db="EMBL/GenBank/DDBJ databases">
        <title>Genome public.</title>
        <authorList>
            <person name="Liu C."/>
            <person name="Sun Q."/>
        </authorList>
    </citation>
    <scope>NUCLEOTIDE SEQUENCE</scope>
    <source>
        <strain evidence="9">NSJ-12</strain>
    </source>
</reference>
<organism evidence="9 10">
    <name type="scientific">Zhenhengia yiwuensis</name>
    <dbReference type="NCBI Taxonomy" id="2763666"/>
    <lineage>
        <taxon>Bacteria</taxon>
        <taxon>Bacillati</taxon>
        <taxon>Bacillota</taxon>
        <taxon>Clostridia</taxon>
        <taxon>Lachnospirales</taxon>
        <taxon>Lachnospiraceae</taxon>
        <taxon>Zhenhengia</taxon>
    </lineage>
</organism>
<dbReference type="PROSITE" id="PS01302">
    <property type="entry name" value="UPF0758"/>
    <property type="match status" value="1"/>
</dbReference>
<dbReference type="InterPro" id="IPR037518">
    <property type="entry name" value="MPN"/>
</dbReference>
<dbReference type="InterPro" id="IPR001405">
    <property type="entry name" value="UPF0758"/>
</dbReference>
<dbReference type="InterPro" id="IPR025657">
    <property type="entry name" value="RadC_JAB"/>
</dbReference>
<gene>
    <name evidence="9" type="primary">radC</name>
    <name evidence="9" type="ORF">H8718_07440</name>
</gene>
<comment type="caution">
    <text evidence="9">The sequence shown here is derived from an EMBL/GenBank/DDBJ whole genome shotgun (WGS) entry which is preliminary data.</text>
</comment>
<dbReference type="GO" id="GO:0006508">
    <property type="term" value="P:proteolysis"/>
    <property type="evidence" value="ECO:0007669"/>
    <property type="project" value="UniProtKB-KW"/>
</dbReference>
<dbReference type="NCBIfam" id="NF000642">
    <property type="entry name" value="PRK00024.1"/>
    <property type="match status" value="1"/>
</dbReference>
<dbReference type="PROSITE" id="PS50249">
    <property type="entry name" value="MPN"/>
    <property type="match status" value="1"/>
</dbReference>
<dbReference type="Proteomes" id="UP000655830">
    <property type="component" value="Unassembled WGS sequence"/>
</dbReference>
<dbReference type="Pfam" id="PF20582">
    <property type="entry name" value="UPF0758_N"/>
    <property type="match status" value="1"/>
</dbReference>
<dbReference type="CDD" id="cd08071">
    <property type="entry name" value="MPN_DUF2466"/>
    <property type="match status" value="1"/>
</dbReference>
<evidence type="ECO:0000256" key="1">
    <source>
        <dbReference type="ARBA" id="ARBA00010243"/>
    </source>
</evidence>
<name>A0A926EFI0_9FIRM</name>
<dbReference type="InterPro" id="IPR046778">
    <property type="entry name" value="UPF0758_N"/>
</dbReference>
<dbReference type="Pfam" id="PF04002">
    <property type="entry name" value="RadC"/>
    <property type="match status" value="1"/>
</dbReference>
<evidence type="ECO:0000313" key="9">
    <source>
        <dbReference type="EMBL" id="MBC8579358.1"/>
    </source>
</evidence>
<sequence length="227" mass="25813">MKIEDFPVEERPYEKFIKYGEKALSVSELLAILLRSGTRELSSIELARNLVLDIDQKEQILKLYDYTYESLIALNGIGPVKAIQILTLLELSRRLSKATYKQTMKWTSPKDVAGYFMEEMRHKKKEQFLVVYLDTKCKCIGYERVSEGSLNASIVHPREVYKGAICKSAYSIIVLHNHPSGEPIPSKEDLQITAKLKDTGDIVGIRLLDHIIIGDGCFISLKEQGYL</sequence>
<accession>A0A926EFI0</accession>
<keyword evidence="6" id="KW-0482">Metalloprotease</keyword>
<dbReference type="GO" id="GO:0046872">
    <property type="term" value="F:metal ion binding"/>
    <property type="evidence" value="ECO:0007669"/>
    <property type="project" value="UniProtKB-KW"/>
</dbReference>
<keyword evidence="3" id="KW-0479">Metal-binding</keyword>
<comment type="similarity">
    <text evidence="1 7">Belongs to the UPF0758 family.</text>
</comment>
<dbReference type="EMBL" id="JACRSY010000009">
    <property type="protein sequence ID" value="MBC8579358.1"/>
    <property type="molecule type" value="Genomic_DNA"/>
</dbReference>
<evidence type="ECO:0000313" key="10">
    <source>
        <dbReference type="Proteomes" id="UP000655830"/>
    </source>
</evidence>
<proteinExistence type="inferred from homology"/>
<evidence type="ECO:0000256" key="4">
    <source>
        <dbReference type="ARBA" id="ARBA00022801"/>
    </source>
</evidence>
<dbReference type="Gene3D" id="3.40.140.10">
    <property type="entry name" value="Cytidine Deaminase, domain 2"/>
    <property type="match status" value="1"/>
</dbReference>
<dbReference type="InterPro" id="IPR020891">
    <property type="entry name" value="UPF0758_CS"/>
</dbReference>
<evidence type="ECO:0000256" key="5">
    <source>
        <dbReference type="ARBA" id="ARBA00022833"/>
    </source>
</evidence>
<keyword evidence="2" id="KW-0645">Protease</keyword>
<keyword evidence="4" id="KW-0378">Hydrolase</keyword>
<evidence type="ECO:0000256" key="2">
    <source>
        <dbReference type="ARBA" id="ARBA00022670"/>
    </source>
</evidence>
<dbReference type="RefSeq" id="WP_249332454.1">
    <property type="nucleotide sequence ID" value="NZ_JACRSY010000009.1"/>
</dbReference>
<dbReference type="NCBIfam" id="TIGR00608">
    <property type="entry name" value="radc"/>
    <property type="match status" value="1"/>
</dbReference>
<evidence type="ECO:0000256" key="3">
    <source>
        <dbReference type="ARBA" id="ARBA00022723"/>
    </source>
</evidence>
<keyword evidence="5" id="KW-0862">Zinc</keyword>
<keyword evidence="10" id="KW-1185">Reference proteome</keyword>
<protein>
    <submittedName>
        <fullName evidence="9">DNA repair protein RadC</fullName>
    </submittedName>
</protein>
<dbReference type="PANTHER" id="PTHR30471:SF3">
    <property type="entry name" value="UPF0758 PROTEIN YEES-RELATED"/>
    <property type="match status" value="1"/>
</dbReference>
<feature type="domain" description="MPN" evidence="8">
    <location>
        <begin position="105"/>
        <end position="227"/>
    </location>
</feature>
<dbReference type="AlphaFoldDB" id="A0A926EFI0"/>
<dbReference type="GO" id="GO:0008237">
    <property type="term" value="F:metallopeptidase activity"/>
    <property type="evidence" value="ECO:0007669"/>
    <property type="project" value="UniProtKB-KW"/>
</dbReference>
<evidence type="ECO:0000256" key="7">
    <source>
        <dbReference type="RuleBase" id="RU003797"/>
    </source>
</evidence>
<dbReference type="PANTHER" id="PTHR30471">
    <property type="entry name" value="DNA REPAIR PROTEIN RADC"/>
    <property type="match status" value="1"/>
</dbReference>
<evidence type="ECO:0000259" key="8">
    <source>
        <dbReference type="PROSITE" id="PS50249"/>
    </source>
</evidence>